<dbReference type="EMBL" id="JAIVGD010000023">
    <property type="protein sequence ID" value="KAH0743133.1"/>
    <property type="molecule type" value="Genomic_DNA"/>
</dbReference>
<evidence type="ECO:0000313" key="3">
    <source>
        <dbReference type="EMBL" id="KAH0743133.1"/>
    </source>
</evidence>
<dbReference type="InterPro" id="IPR000477">
    <property type="entry name" value="RT_dom"/>
</dbReference>
<dbReference type="Proteomes" id="UP000826656">
    <property type="component" value="Unassembled WGS sequence"/>
</dbReference>
<evidence type="ECO:0008006" key="5">
    <source>
        <dbReference type="Google" id="ProtNLM"/>
    </source>
</evidence>
<reference evidence="3 4" key="1">
    <citation type="journal article" date="2021" name="bioRxiv">
        <title>Chromosome-scale and haplotype-resolved genome assembly of a tetraploid potato cultivar.</title>
        <authorList>
            <person name="Sun H."/>
            <person name="Jiao W.-B."/>
            <person name="Krause K."/>
            <person name="Campoy J.A."/>
            <person name="Goel M."/>
            <person name="Folz-Donahue K."/>
            <person name="Kukat C."/>
            <person name="Huettel B."/>
            <person name="Schneeberger K."/>
        </authorList>
    </citation>
    <scope>NUCLEOTIDE SEQUENCE [LARGE SCALE GENOMIC DNA]</scope>
    <source>
        <strain evidence="3">SolTubOtavaFocal</strain>
        <tissue evidence="3">Leaves</tissue>
    </source>
</reference>
<dbReference type="Pfam" id="PF00078">
    <property type="entry name" value="RVT_1"/>
    <property type="match status" value="1"/>
</dbReference>
<dbReference type="SUPFAM" id="SSF56672">
    <property type="entry name" value="DNA/RNA polymerases"/>
    <property type="match status" value="1"/>
</dbReference>
<keyword evidence="4" id="KW-1185">Reference proteome</keyword>
<feature type="domain" description="Reverse transcriptase/retrotransposon-derived protein RNase H-like" evidence="2">
    <location>
        <begin position="326"/>
        <end position="412"/>
    </location>
</feature>
<dbReference type="PANTHER" id="PTHR33064">
    <property type="entry name" value="POL PROTEIN"/>
    <property type="match status" value="1"/>
</dbReference>
<dbReference type="Pfam" id="PF17919">
    <property type="entry name" value="RT_RNaseH_2"/>
    <property type="match status" value="1"/>
</dbReference>
<dbReference type="InterPro" id="IPR021109">
    <property type="entry name" value="Peptidase_aspartic_dom_sf"/>
</dbReference>
<evidence type="ECO:0000259" key="1">
    <source>
        <dbReference type="Pfam" id="PF00078"/>
    </source>
</evidence>
<dbReference type="InterPro" id="IPR043128">
    <property type="entry name" value="Rev_trsase/Diguanyl_cyclase"/>
</dbReference>
<dbReference type="Gene3D" id="3.30.70.270">
    <property type="match status" value="2"/>
</dbReference>
<dbReference type="Pfam" id="PF08284">
    <property type="entry name" value="RVP_2"/>
    <property type="match status" value="1"/>
</dbReference>
<dbReference type="Gene3D" id="2.40.70.10">
    <property type="entry name" value="Acid Proteases"/>
    <property type="match status" value="1"/>
</dbReference>
<gene>
    <name evidence="3" type="ORF">KY290_031126</name>
</gene>
<dbReference type="SUPFAM" id="SSF50630">
    <property type="entry name" value="Acid proteases"/>
    <property type="match status" value="1"/>
</dbReference>
<dbReference type="Gene3D" id="3.10.10.10">
    <property type="entry name" value="HIV Type 1 Reverse Transcriptase, subunit A, domain 1"/>
    <property type="match status" value="1"/>
</dbReference>
<dbReference type="InterPro" id="IPR043502">
    <property type="entry name" value="DNA/RNA_pol_sf"/>
</dbReference>
<proteinExistence type="predicted"/>
<evidence type="ECO:0000313" key="4">
    <source>
        <dbReference type="Proteomes" id="UP000826656"/>
    </source>
</evidence>
<protein>
    <recommendedName>
        <fullName evidence="5">Reverse transcriptase domain-containing protein</fullName>
    </recommendedName>
</protein>
<sequence>MVDTGATHNFVTKERAKDLCLNYVASKTMLKTVNALPTTVHSFAPKVPIDLGRWKGLTDFTIVPMDVFNIILGVDFWYEVNAFISPRLDQLHINDAGGSCVVPLIRVPQNGMHLFAMQIVKGFKKGEPTFLATLVGGIGDSIEAVALPPCIEQGYYQVRIAEGDEPKTTCVTRYGAFDWLAMPFGLTNTPATFCTLMNKLFHPFLDQFVVIYLDDNVVYSHSIEEHVEHLCKVLKVLRENDLCVKREKGSFAQPSVQFLGHTISHGEIRMDSDKVEAIRDWEAPTKVPKLWSFLGLANYYRRFIFDYSAIAAPLTDLLKKGREWEWTDLCQNAFEKLKAAITDESVLALPDFTKAFEIHTDASDFAIGGVLMQEGHPIVFERRKLNDAERRYSAHEREMTAIVHCLRTWRIMYWVLTLLLRQTISRRLIFSPKRS</sequence>
<organism evidence="3 4">
    <name type="scientific">Solanum tuberosum</name>
    <name type="common">Potato</name>
    <dbReference type="NCBI Taxonomy" id="4113"/>
    <lineage>
        <taxon>Eukaryota</taxon>
        <taxon>Viridiplantae</taxon>
        <taxon>Streptophyta</taxon>
        <taxon>Embryophyta</taxon>
        <taxon>Tracheophyta</taxon>
        <taxon>Spermatophyta</taxon>
        <taxon>Magnoliopsida</taxon>
        <taxon>eudicotyledons</taxon>
        <taxon>Gunneridae</taxon>
        <taxon>Pentapetalae</taxon>
        <taxon>asterids</taxon>
        <taxon>lamiids</taxon>
        <taxon>Solanales</taxon>
        <taxon>Solanaceae</taxon>
        <taxon>Solanoideae</taxon>
        <taxon>Solaneae</taxon>
        <taxon>Solanum</taxon>
    </lineage>
</organism>
<name>A0ABQ7UA35_SOLTU</name>
<dbReference type="InterPro" id="IPR041577">
    <property type="entry name" value="RT_RNaseH_2"/>
</dbReference>
<dbReference type="PANTHER" id="PTHR33064:SF40">
    <property type="entry name" value="REVERSE TRANSCRIPTASE_RETROTRANSPOSON-DERIVED PROTEIN RNASE H-LIKE DOMAIN-CONTAINING PROTEIN"/>
    <property type="match status" value="1"/>
</dbReference>
<dbReference type="CDD" id="cd01647">
    <property type="entry name" value="RT_LTR"/>
    <property type="match status" value="1"/>
</dbReference>
<dbReference type="CDD" id="cd00303">
    <property type="entry name" value="retropepsin_like"/>
    <property type="match status" value="1"/>
</dbReference>
<feature type="domain" description="Reverse transcriptase" evidence="1">
    <location>
        <begin position="151"/>
        <end position="263"/>
    </location>
</feature>
<evidence type="ECO:0000259" key="2">
    <source>
        <dbReference type="Pfam" id="PF17919"/>
    </source>
</evidence>
<accession>A0ABQ7UA35</accession>
<dbReference type="InterPro" id="IPR051320">
    <property type="entry name" value="Viral_Replic_Matur_Polypro"/>
</dbReference>
<comment type="caution">
    <text evidence="3">The sequence shown here is derived from an EMBL/GenBank/DDBJ whole genome shotgun (WGS) entry which is preliminary data.</text>
</comment>